<dbReference type="InterPro" id="IPR012901">
    <property type="entry name" value="CARME"/>
</dbReference>
<proteinExistence type="predicted"/>
<dbReference type="GO" id="GO:0008757">
    <property type="term" value="F:S-adenosylmethionine-dependent methyltransferase activity"/>
    <property type="evidence" value="ECO:0007669"/>
    <property type="project" value="InterPro"/>
</dbReference>
<dbReference type="Gene3D" id="3.40.50.150">
    <property type="entry name" value="Vaccinia Virus protein VP39"/>
    <property type="match status" value="1"/>
</dbReference>
<dbReference type="EMBL" id="CCBN010000011">
    <property type="protein sequence ID" value="CDO55489.1"/>
    <property type="molecule type" value="Genomic_DNA"/>
</dbReference>
<accession>A0A0J9XDX7</accession>
<keyword evidence="2" id="KW-1185">Reference proteome</keyword>
<organism evidence="1 2">
    <name type="scientific">Geotrichum candidum</name>
    <name type="common">Oospora lactis</name>
    <name type="synonym">Dipodascus geotrichum</name>
    <dbReference type="NCBI Taxonomy" id="1173061"/>
    <lineage>
        <taxon>Eukaryota</taxon>
        <taxon>Fungi</taxon>
        <taxon>Dikarya</taxon>
        <taxon>Ascomycota</taxon>
        <taxon>Saccharomycotina</taxon>
        <taxon>Dipodascomycetes</taxon>
        <taxon>Dipodascales</taxon>
        <taxon>Dipodascaceae</taxon>
        <taxon>Geotrichum</taxon>
    </lineage>
</organism>
<reference evidence="1" key="1">
    <citation type="submission" date="2014-03" db="EMBL/GenBank/DDBJ databases">
        <authorList>
            <person name="Casaregola S."/>
        </authorList>
    </citation>
    <scope>NUCLEOTIDE SEQUENCE [LARGE SCALE GENOMIC DNA]</scope>
    <source>
        <strain evidence="1">CLIB 918</strain>
    </source>
</reference>
<dbReference type="PANTHER" id="PTHR12303">
    <property type="entry name" value="CARNOSINE N-METHYLTRANSFERASE"/>
    <property type="match status" value="1"/>
</dbReference>
<dbReference type="GO" id="GO:0032259">
    <property type="term" value="P:methylation"/>
    <property type="evidence" value="ECO:0007669"/>
    <property type="project" value="UniProtKB-KW"/>
</dbReference>
<dbReference type="Pfam" id="PF07942">
    <property type="entry name" value="CARME"/>
    <property type="match status" value="1"/>
</dbReference>
<dbReference type="SUPFAM" id="SSF53335">
    <property type="entry name" value="S-adenosyl-L-methionine-dependent methyltransferases"/>
    <property type="match status" value="1"/>
</dbReference>
<gene>
    <name evidence="1" type="ORF">BN980_GECA11s01880g</name>
</gene>
<dbReference type="Proteomes" id="UP000242525">
    <property type="component" value="Unassembled WGS sequence"/>
</dbReference>
<dbReference type="OrthoDB" id="978at2759"/>
<keyword evidence="1" id="KW-0808">Transferase</keyword>
<dbReference type="SMART" id="SM01296">
    <property type="entry name" value="N2227"/>
    <property type="match status" value="1"/>
</dbReference>
<dbReference type="AlphaFoldDB" id="A0A0J9XDX7"/>
<dbReference type="PANTHER" id="PTHR12303:SF11">
    <property type="entry name" value="AER338CP"/>
    <property type="match status" value="1"/>
</dbReference>
<evidence type="ECO:0000313" key="2">
    <source>
        <dbReference type="Proteomes" id="UP000242525"/>
    </source>
</evidence>
<name>A0A0J9XDX7_GEOCN</name>
<protein>
    <submittedName>
        <fullName evidence="1">Similar to Saccharomyces cerevisiae YNL092W Putative S-adenosylmethionine-dependent methyltransferase of the seven beta-strand family</fullName>
    </submittedName>
</protein>
<dbReference type="CDD" id="cd02440">
    <property type="entry name" value="AdoMet_MTases"/>
    <property type="match status" value="1"/>
</dbReference>
<sequence>MRLITEDRLCILNDISALEAYRDCALSLVRRRYALFSKMPVHHREIAADVGYLDRLREIEVKIISNATVISDLAQYARRLYAVKDYEFRSARPVSNSHVIELMHQIVRDWSRDLETERRQLFAPLLNSLQNEFSLASRSFARVLVPGSGLARAAYEISLLGFQTKALEYSHLMDMAAQFMFDMNNNSRTNFELFPYVHDFSHQSTAQHQLRSVVLPDLPGPLKKPANLTLGYGDFTELMHTEPKSYDAIVTLYLIDTAENALQYLDAIRVLLKPGGIWINYGPLKWGTAPQVEFTLEEIEMVVSKLNFTIEQKFSGVDEYNGDNLSLWQGLYKIRGWVARKNYC</sequence>
<keyword evidence="1" id="KW-0489">Methyltransferase</keyword>
<evidence type="ECO:0000313" key="1">
    <source>
        <dbReference type="EMBL" id="CDO55489.1"/>
    </source>
</evidence>
<dbReference type="InterPro" id="IPR029063">
    <property type="entry name" value="SAM-dependent_MTases_sf"/>
</dbReference>
<comment type="caution">
    <text evidence="1">The sequence shown here is derived from an EMBL/GenBank/DDBJ whole genome shotgun (WGS) entry which is preliminary data.</text>
</comment>